<accession>A0A7J7H0K5</accession>
<reference evidence="1 2" key="2">
    <citation type="submission" date="2020-07" db="EMBL/GenBank/DDBJ databases">
        <title>Genome assembly of wild tea tree DASZ reveals pedigree and selection history of tea varieties.</title>
        <authorList>
            <person name="Zhang W."/>
        </authorList>
    </citation>
    <scope>NUCLEOTIDE SEQUENCE [LARGE SCALE GENOMIC DNA]</scope>
    <source>
        <strain evidence="2">cv. G240</strain>
        <tissue evidence="1">Leaf</tissue>
    </source>
</reference>
<proteinExistence type="predicted"/>
<organism evidence="1 2">
    <name type="scientific">Camellia sinensis</name>
    <name type="common">Tea plant</name>
    <name type="synonym">Thea sinensis</name>
    <dbReference type="NCBI Taxonomy" id="4442"/>
    <lineage>
        <taxon>Eukaryota</taxon>
        <taxon>Viridiplantae</taxon>
        <taxon>Streptophyta</taxon>
        <taxon>Embryophyta</taxon>
        <taxon>Tracheophyta</taxon>
        <taxon>Spermatophyta</taxon>
        <taxon>Magnoliopsida</taxon>
        <taxon>eudicotyledons</taxon>
        <taxon>Gunneridae</taxon>
        <taxon>Pentapetalae</taxon>
        <taxon>asterids</taxon>
        <taxon>Ericales</taxon>
        <taxon>Theaceae</taxon>
        <taxon>Camellia</taxon>
    </lineage>
</organism>
<dbReference type="EMBL" id="JACBKZ010000007">
    <property type="protein sequence ID" value="KAF5946542.1"/>
    <property type="molecule type" value="Genomic_DNA"/>
</dbReference>
<dbReference type="Proteomes" id="UP000593564">
    <property type="component" value="Unassembled WGS sequence"/>
</dbReference>
<sequence>MDDIGGEYINTGVYGDKLRLLILLNGFEVGFGDLTATTQLPIGGVGCRKGLRVVFRGVSLVFPFVGCHVHRCFHRIHKPNKIQASSGRGGTGTVSTAAADATLVSSVSDCDAG</sequence>
<evidence type="ECO:0000313" key="2">
    <source>
        <dbReference type="Proteomes" id="UP000593564"/>
    </source>
</evidence>
<reference evidence="2" key="1">
    <citation type="journal article" date="2020" name="Nat. Commun.">
        <title>Genome assembly of wild tea tree DASZ reveals pedigree and selection history of tea varieties.</title>
        <authorList>
            <person name="Zhang W."/>
            <person name="Zhang Y."/>
            <person name="Qiu H."/>
            <person name="Guo Y."/>
            <person name="Wan H."/>
            <person name="Zhang X."/>
            <person name="Scossa F."/>
            <person name="Alseekh S."/>
            <person name="Zhang Q."/>
            <person name="Wang P."/>
            <person name="Xu L."/>
            <person name="Schmidt M.H."/>
            <person name="Jia X."/>
            <person name="Li D."/>
            <person name="Zhu A."/>
            <person name="Guo F."/>
            <person name="Chen W."/>
            <person name="Ni D."/>
            <person name="Usadel B."/>
            <person name="Fernie A.R."/>
            <person name="Wen W."/>
        </authorList>
    </citation>
    <scope>NUCLEOTIDE SEQUENCE [LARGE SCALE GENOMIC DNA]</scope>
    <source>
        <strain evidence="2">cv. G240</strain>
    </source>
</reference>
<evidence type="ECO:0000313" key="1">
    <source>
        <dbReference type="EMBL" id="KAF5946542.1"/>
    </source>
</evidence>
<comment type="caution">
    <text evidence="1">The sequence shown here is derived from an EMBL/GenBank/DDBJ whole genome shotgun (WGS) entry which is preliminary data.</text>
</comment>
<dbReference type="AlphaFoldDB" id="A0A7J7H0K5"/>
<keyword evidence="2" id="KW-1185">Reference proteome</keyword>
<name>A0A7J7H0K5_CAMSI</name>
<protein>
    <submittedName>
        <fullName evidence="1">Uncharacterized protein</fullName>
    </submittedName>
</protein>
<gene>
    <name evidence="1" type="ORF">HYC85_016770</name>
</gene>